<dbReference type="Gene3D" id="1.20.58.1880">
    <property type="match status" value="1"/>
</dbReference>
<feature type="region of interest" description="Disordered" evidence="1">
    <location>
        <begin position="904"/>
        <end position="926"/>
    </location>
</feature>
<evidence type="ECO:0008006" key="6">
    <source>
        <dbReference type="Google" id="ProtNLM"/>
    </source>
</evidence>
<feature type="compositionally biased region" description="Basic and acidic residues" evidence="1">
    <location>
        <begin position="193"/>
        <end position="237"/>
    </location>
</feature>
<dbReference type="Proteomes" id="UP000664521">
    <property type="component" value="Unassembled WGS sequence"/>
</dbReference>
<dbReference type="InterPro" id="IPR001005">
    <property type="entry name" value="SANT/Myb"/>
</dbReference>
<feature type="region of interest" description="Disordered" evidence="1">
    <location>
        <begin position="1205"/>
        <end position="1232"/>
    </location>
</feature>
<dbReference type="Gene3D" id="1.10.10.60">
    <property type="entry name" value="Homeodomain-like"/>
    <property type="match status" value="1"/>
</dbReference>
<feature type="compositionally biased region" description="Basic and acidic residues" evidence="1">
    <location>
        <begin position="244"/>
        <end position="263"/>
    </location>
</feature>
<feature type="region of interest" description="Disordered" evidence="1">
    <location>
        <begin position="1858"/>
        <end position="1958"/>
    </location>
</feature>
<feature type="compositionally biased region" description="Basic and acidic residues" evidence="1">
    <location>
        <begin position="139"/>
        <end position="164"/>
    </location>
</feature>
<feature type="compositionally biased region" description="Low complexity" evidence="1">
    <location>
        <begin position="1422"/>
        <end position="1470"/>
    </location>
</feature>
<dbReference type="EMBL" id="CAJPDS010000045">
    <property type="protein sequence ID" value="CAF9927597.1"/>
    <property type="molecule type" value="Genomic_DNA"/>
</dbReference>
<evidence type="ECO:0000313" key="5">
    <source>
        <dbReference type="Proteomes" id="UP000664521"/>
    </source>
</evidence>
<feature type="compositionally biased region" description="Basic and acidic residues" evidence="1">
    <location>
        <begin position="1143"/>
        <end position="1163"/>
    </location>
</feature>
<dbReference type="Pfam" id="PF00249">
    <property type="entry name" value="Myb_DNA-binding"/>
    <property type="match status" value="2"/>
</dbReference>
<feature type="compositionally biased region" description="Polar residues" evidence="1">
    <location>
        <begin position="172"/>
        <end position="181"/>
    </location>
</feature>
<feature type="region of interest" description="Disordered" evidence="1">
    <location>
        <begin position="1319"/>
        <end position="1353"/>
    </location>
</feature>
<evidence type="ECO:0000259" key="2">
    <source>
        <dbReference type="PROSITE" id="PS50090"/>
    </source>
</evidence>
<feature type="compositionally biased region" description="Polar residues" evidence="1">
    <location>
        <begin position="1378"/>
        <end position="1404"/>
    </location>
</feature>
<feature type="compositionally biased region" description="Low complexity" evidence="1">
    <location>
        <begin position="1534"/>
        <end position="1544"/>
    </location>
</feature>
<feature type="compositionally biased region" description="Low complexity" evidence="1">
    <location>
        <begin position="1868"/>
        <end position="1885"/>
    </location>
</feature>
<feature type="compositionally biased region" description="Polar residues" evidence="1">
    <location>
        <begin position="1496"/>
        <end position="1513"/>
    </location>
</feature>
<feature type="compositionally biased region" description="Low complexity" evidence="1">
    <location>
        <begin position="1769"/>
        <end position="1792"/>
    </location>
</feature>
<feature type="region of interest" description="Disordered" evidence="1">
    <location>
        <begin position="1022"/>
        <end position="1163"/>
    </location>
</feature>
<feature type="region of interest" description="Disordered" evidence="1">
    <location>
        <begin position="1375"/>
        <end position="1470"/>
    </location>
</feature>
<reference evidence="4" key="1">
    <citation type="submission" date="2021-03" db="EMBL/GenBank/DDBJ databases">
        <authorList>
            <person name="Tagirdzhanova G."/>
        </authorList>
    </citation>
    <scope>NUCLEOTIDE SEQUENCE</scope>
</reference>
<accession>A0A8H3FM41</accession>
<dbReference type="PROSITE" id="PS50090">
    <property type="entry name" value="MYB_LIKE"/>
    <property type="match status" value="1"/>
</dbReference>
<name>A0A8H3FM41_9LECA</name>
<feature type="compositionally biased region" description="Polar residues" evidence="1">
    <location>
        <begin position="265"/>
        <end position="278"/>
    </location>
</feature>
<feature type="compositionally biased region" description="Basic and acidic residues" evidence="1">
    <location>
        <begin position="453"/>
        <end position="463"/>
    </location>
</feature>
<feature type="compositionally biased region" description="Basic and acidic residues" evidence="1">
    <location>
        <begin position="87"/>
        <end position="127"/>
    </location>
</feature>
<feature type="domain" description="Myb-like" evidence="2">
    <location>
        <begin position="1233"/>
        <end position="1275"/>
    </location>
</feature>
<protein>
    <recommendedName>
        <fullName evidence="6">SANT domain-containing protein</fullName>
    </recommendedName>
</protein>
<evidence type="ECO:0000256" key="1">
    <source>
        <dbReference type="SAM" id="MobiDB-lite"/>
    </source>
</evidence>
<feature type="compositionally biased region" description="Polar residues" evidence="1">
    <location>
        <begin position="480"/>
        <end position="503"/>
    </location>
</feature>
<feature type="region of interest" description="Disordered" evidence="1">
    <location>
        <begin position="1578"/>
        <end position="1839"/>
    </location>
</feature>
<feature type="compositionally biased region" description="Polar residues" evidence="1">
    <location>
        <begin position="1087"/>
        <end position="1099"/>
    </location>
</feature>
<dbReference type="SMART" id="SM00717">
    <property type="entry name" value="SANT"/>
    <property type="match status" value="2"/>
</dbReference>
<feature type="compositionally biased region" description="Polar residues" evidence="1">
    <location>
        <begin position="356"/>
        <end position="381"/>
    </location>
</feature>
<dbReference type="PROSITE" id="PS51293">
    <property type="entry name" value="SANT"/>
    <property type="match status" value="1"/>
</dbReference>
<feature type="compositionally biased region" description="Basic and acidic residues" evidence="1">
    <location>
        <begin position="1943"/>
        <end position="1958"/>
    </location>
</feature>
<feature type="region of interest" description="Disordered" evidence="1">
    <location>
        <begin position="566"/>
        <end position="625"/>
    </location>
</feature>
<feature type="compositionally biased region" description="Polar residues" evidence="1">
    <location>
        <begin position="1715"/>
        <end position="1736"/>
    </location>
</feature>
<feature type="compositionally biased region" description="Low complexity" evidence="1">
    <location>
        <begin position="305"/>
        <end position="314"/>
    </location>
</feature>
<feature type="region of interest" description="Disordered" evidence="1">
    <location>
        <begin position="1533"/>
        <end position="1560"/>
    </location>
</feature>
<sequence length="1958" mass="218553">MSSRFPPGRGDSRFPHRGRSPPRFPDRRLSGHQNGPPPFARGHNDLSYRANEIHSHSGPGREPPRGPKGFLGGPRGIGYIPRGRGFSRGDTREREFRDQRESSIARRGRDQRDWGRRDRDQSRDRRPSPTGRNRSRSPGPREFRDERDLPPREIETERPRRGSREGYGQLSPAISDTSHSTGPVGRGGYFGRGRADREYDRGSRGSLGEERDPFRARSRSRERVWERRPPEDRDYDRNQNQVALRDDRDREPPRREGLSHRPEQAPSTASQENFSLSHTVLRPSAHRSAYDARSSIVEPSTRIPSNSVASSISSGTRDTERHESTAEREPVTHRAISPPQAPQVPAFGSIVYQAPKAQQESAATIPAQTEASSTDTASKPLQPSPRVPSAPKAHLPVNLPTGPKADQSPGRRFQADVSNVGDFGADGKDKNAAIGSRSFEAEIRSPKPSLAERFPDSSKEMRQGQESPQMAFSRSPIFASRSSTYNSTAASRPSAAEHSSQPSPLKIPTGPRAERNPLIARPLTQAPTRTVAPRPPMTPRRPQGRFPNPSWVRPGLSQHVPQYVSQHIPPHVPRGPSMMGSMISKRPYSEDENSGALDSEGDNSDVEGYSAFRPEAPTSNQMFQNSNLKVEVPDQPSQMKTHDQTIEDQEDDRITNQAMSQKLPTDSTNLNNVDEPAMEDEHMDMDGEYHADERKFEQSLEALESRRPATPRHNVQLLILLDEIDALASAAEEKASGLAHDVLMTESLSEKPVSAHSLHIDPEPSRSVRSLFAHPQTVRTITPPLESLPYLSDGPSTPFSDLDDIREQTDVQGMIDAEIAEELTSRMQLEDIEESEIKGKFAQDYKSWRLSVETMEDQKRAQNGTMSVPDTPAIQGAQALPTIEGRRPGRNISQFDMERVLAESKLSADEEEQKRLREAQNSGHKAREASIPFMLKQGEAQELSFVDTTNKIESKDASMLLAYEPKVDNFSSDEHQLFIEAFLAEPKKFGAIARRIPNRTYQECIQHYYLTKQDGQYKERFNSRAKRGRGKGAGVRGGSGRPKAAPSSLLSNSFGDDPAVVAVTESGRPRRNAAPTFGIGLDGETPLQATTPARRNVSGNKVEAVGETPEKPAGKRNKGGPGKEKVTRKGKAPLLAPGPSPQKIEREGTRGRSKEPKLENEQQLEEMKTAELLASLSNTQTPADSGLQASTEIWSASQPAVVSTSSSVQKPQYTAQEQYQPQAKGGPPTSSYWSVPEQTDFNNFIHVFGTNWQAIADHMKTKTQTMVKNYYHRQVERGDSKLMEQAALAADEKIKRGENMGVPPPATIVPKRRYDTGPQAIPQRQLAPSVETGEVDKESPRIRPNKPVPLSPPQFAQVSQRFSTILQQEPGSKALVAQPSTQANSSPAIRSTSQTLPQRTSQALQGPRAGFFDGHSRPLLQPQPQQQPVQAPMQQQQQQQSRQQTQQEIRQPRQFNEQPSSQEVQEVSQIQPRARLQEPQQMPPRFQPSVQIQQPAVPTAQVMQGRQPSQGSQIRIAPSQATDIDIRPRIAPHQQLQSQQQQQSHILRPESHHSESMPGMRRLESHGAARHTPLQLVAPSRPPQTYSSPQEVLRPSSVPATQQAPKRSNIMNILNDEPAEPQRKKMLERPAAPTPPPQSPAGQLYHPMNQPSQQVSRREIPNGPSHAPQQQPHHLHRSAPGQVLSQQQGLGPSRDAPTTNWAEVAQRNFAERPSASYQQQVVESPRMQSSYSQQASRPPLQALQRTHAPTPPPPTFAHSRASSYASMHSQQQQPQTIQQTQQPSQSSTQATPVLQPSPYAQIQPHQHIQPQHQHQHSQPPQSQYPPQHSQSLQQQHQHRDAEAINYHPQPYIRQPEVLQQQRRQDPFRQVQPDQSRQQDMQQYQSILRPQRELRESNPIMEGLVRREDASKEAARREEVLRREEAARHGFTPSGFGTGGGFHQARERAARGYDERERR</sequence>
<dbReference type="CDD" id="cd00167">
    <property type="entry name" value="SANT"/>
    <property type="match status" value="2"/>
</dbReference>
<comment type="caution">
    <text evidence="4">The sequence shown here is derived from an EMBL/GenBank/DDBJ whole genome shotgun (WGS) entry which is preliminary data.</text>
</comment>
<feature type="compositionally biased region" description="Basic and acidic residues" evidence="1">
    <location>
        <begin position="1903"/>
        <end position="1927"/>
    </location>
</feature>
<keyword evidence="5" id="KW-1185">Reference proteome</keyword>
<feature type="compositionally biased region" description="Polar residues" evidence="1">
    <location>
        <begin position="1683"/>
        <end position="1701"/>
    </location>
</feature>
<feature type="compositionally biased region" description="Polar residues" evidence="1">
    <location>
        <begin position="1205"/>
        <end position="1221"/>
    </location>
</feature>
<feature type="compositionally biased region" description="Basic and acidic residues" evidence="1">
    <location>
        <begin position="42"/>
        <end position="55"/>
    </location>
</feature>
<proteinExistence type="predicted"/>
<feature type="compositionally biased region" description="Basic and acidic residues" evidence="1">
    <location>
        <begin position="904"/>
        <end position="918"/>
    </location>
</feature>
<dbReference type="SUPFAM" id="SSF46689">
    <property type="entry name" value="Homeodomain-like"/>
    <property type="match status" value="2"/>
</dbReference>
<feature type="compositionally biased region" description="Low complexity" evidence="1">
    <location>
        <begin position="1801"/>
        <end position="1835"/>
    </location>
</feature>
<dbReference type="InterPro" id="IPR009057">
    <property type="entry name" value="Homeodomain-like_sf"/>
</dbReference>
<feature type="compositionally biased region" description="Gly residues" evidence="1">
    <location>
        <begin position="1031"/>
        <end position="1040"/>
    </location>
</feature>
<evidence type="ECO:0000313" key="4">
    <source>
        <dbReference type="EMBL" id="CAF9927597.1"/>
    </source>
</evidence>
<feature type="domain" description="SANT" evidence="3">
    <location>
        <begin position="968"/>
        <end position="1016"/>
    </location>
</feature>
<feature type="compositionally biased region" description="Basic and acidic residues" evidence="1">
    <location>
        <begin position="1547"/>
        <end position="1560"/>
    </location>
</feature>
<evidence type="ECO:0000259" key="3">
    <source>
        <dbReference type="PROSITE" id="PS51293"/>
    </source>
</evidence>
<dbReference type="OrthoDB" id="10258692at2759"/>
<organism evidence="4 5">
    <name type="scientific">Heterodermia speciosa</name>
    <dbReference type="NCBI Taxonomy" id="116794"/>
    <lineage>
        <taxon>Eukaryota</taxon>
        <taxon>Fungi</taxon>
        <taxon>Dikarya</taxon>
        <taxon>Ascomycota</taxon>
        <taxon>Pezizomycotina</taxon>
        <taxon>Lecanoromycetes</taxon>
        <taxon>OSLEUM clade</taxon>
        <taxon>Lecanoromycetidae</taxon>
        <taxon>Caliciales</taxon>
        <taxon>Physciaceae</taxon>
        <taxon>Heterodermia</taxon>
    </lineage>
</organism>
<feature type="region of interest" description="Disordered" evidence="1">
    <location>
        <begin position="1496"/>
        <end position="1515"/>
    </location>
</feature>
<feature type="compositionally biased region" description="Polar residues" evidence="1">
    <location>
        <begin position="1598"/>
        <end position="1612"/>
    </location>
</feature>
<gene>
    <name evidence="4" type="ORF">HETSPECPRED_006622</name>
</gene>
<feature type="compositionally biased region" description="Basic and acidic residues" evidence="1">
    <location>
        <begin position="317"/>
        <end position="332"/>
    </location>
</feature>
<dbReference type="InterPro" id="IPR017884">
    <property type="entry name" value="SANT_dom"/>
</dbReference>
<feature type="region of interest" description="Disordered" evidence="1">
    <location>
        <begin position="1"/>
        <end position="554"/>
    </location>
</feature>
<feature type="region of interest" description="Disordered" evidence="1">
    <location>
        <begin position="632"/>
        <end position="651"/>
    </location>
</feature>